<dbReference type="GO" id="GO:0008422">
    <property type="term" value="F:beta-glucosidase activity"/>
    <property type="evidence" value="ECO:0007669"/>
    <property type="project" value="UniProtKB-EC"/>
</dbReference>
<dbReference type="InterPro" id="IPR017853">
    <property type="entry name" value="GH"/>
</dbReference>
<evidence type="ECO:0000256" key="8">
    <source>
        <dbReference type="ARBA" id="ARBA00024983"/>
    </source>
</evidence>
<comment type="subcellular location">
    <subcellularLocation>
        <location evidence="2">Secreted</location>
    </subcellularLocation>
</comment>
<dbReference type="Gene3D" id="3.20.20.300">
    <property type="entry name" value="Glycoside hydrolase, family 3, N-terminal domain"/>
    <property type="match status" value="1"/>
</dbReference>
<evidence type="ECO:0000256" key="3">
    <source>
        <dbReference type="ARBA" id="ARBA00005336"/>
    </source>
</evidence>
<evidence type="ECO:0000256" key="6">
    <source>
        <dbReference type="ARBA" id="ARBA00022729"/>
    </source>
</evidence>
<dbReference type="PRINTS" id="PR00133">
    <property type="entry name" value="GLHYDRLASE3"/>
</dbReference>
<dbReference type="SUPFAM" id="SSF51445">
    <property type="entry name" value="(Trans)glycosidases"/>
    <property type="match status" value="1"/>
</dbReference>
<sequence>GLDPYLSGENAFFYTQGVQDQGVVAIVKHYICNEQDTHRSGVMKVANDAVVYSTNLDDKTMHEIYLWPFASSVVAGAGSVICSANKINDTRACQNNKTQNGLLKGELGYMGNILTDWMGSKSTVDPVLSGLDIDMPGNDKYMGDTLVAFVQNGSIPESRI</sequence>
<keyword evidence="5" id="KW-0964">Secreted</keyword>
<organism evidence="10 11">
    <name type="scientific">Didymodactylos carnosus</name>
    <dbReference type="NCBI Taxonomy" id="1234261"/>
    <lineage>
        <taxon>Eukaryota</taxon>
        <taxon>Metazoa</taxon>
        <taxon>Spiralia</taxon>
        <taxon>Gnathifera</taxon>
        <taxon>Rotifera</taxon>
        <taxon>Eurotatoria</taxon>
        <taxon>Bdelloidea</taxon>
        <taxon>Philodinida</taxon>
        <taxon>Philodinidae</taxon>
        <taxon>Didymodactylos</taxon>
    </lineage>
</organism>
<dbReference type="PANTHER" id="PTHR42715">
    <property type="entry name" value="BETA-GLUCOSIDASE"/>
    <property type="match status" value="1"/>
</dbReference>
<feature type="domain" description="Glycoside hydrolase family 3 N-terminal" evidence="9">
    <location>
        <begin position="3"/>
        <end position="160"/>
    </location>
</feature>
<dbReference type="InterPro" id="IPR050288">
    <property type="entry name" value="Cellulose_deg_GH3"/>
</dbReference>
<evidence type="ECO:0000259" key="9">
    <source>
        <dbReference type="Pfam" id="PF00933"/>
    </source>
</evidence>
<dbReference type="OrthoDB" id="47059at2759"/>
<evidence type="ECO:0000256" key="7">
    <source>
        <dbReference type="ARBA" id="ARBA00022801"/>
    </source>
</evidence>
<dbReference type="PANTHER" id="PTHR42715:SF12">
    <property type="entry name" value="BETA-GLUCOSIDASE G-RELATED"/>
    <property type="match status" value="1"/>
</dbReference>
<dbReference type="EMBL" id="CAJOBC010129736">
    <property type="protein sequence ID" value="CAF4608440.1"/>
    <property type="molecule type" value="Genomic_DNA"/>
</dbReference>
<dbReference type="InterPro" id="IPR001764">
    <property type="entry name" value="Glyco_hydro_3_N"/>
</dbReference>
<name>A0A8S2Z5S4_9BILA</name>
<dbReference type="InterPro" id="IPR036962">
    <property type="entry name" value="Glyco_hydro_3_N_sf"/>
</dbReference>
<dbReference type="GO" id="GO:0009251">
    <property type="term" value="P:glucan catabolic process"/>
    <property type="evidence" value="ECO:0007669"/>
    <property type="project" value="TreeGrafter"/>
</dbReference>
<accession>A0A8S2Z5S4</accession>
<dbReference type="Pfam" id="PF00933">
    <property type="entry name" value="Glyco_hydro_3"/>
    <property type="match status" value="1"/>
</dbReference>
<dbReference type="GO" id="GO:0005576">
    <property type="term" value="C:extracellular region"/>
    <property type="evidence" value="ECO:0007669"/>
    <property type="project" value="UniProtKB-SubCell"/>
</dbReference>
<evidence type="ECO:0000256" key="2">
    <source>
        <dbReference type="ARBA" id="ARBA00004613"/>
    </source>
</evidence>
<comment type="caution">
    <text evidence="10">The sequence shown here is derived from an EMBL/GenBank/DDBJ whole genome shotgun (WGS) entry which is preliminary data.</text>
</comment>
<reference evidence="10" key="1">
    <citation type="submission" date="2021-02" db="EMBL/GenBank/DDBJ databases">
        <authorList>
            <person name="Nowell W R."/>
        </authorList>
    </citation>
    <scope>NUCLEOTIDE SEQUENCE</scope>
</reference>
<evidence type="ECO:0000313" key="10">
    <source>
        <dbReference type="EMBL" id="CAF4608440.1"/>
    </source>
</evidence>
<proteinExistence type="inferred from homology"/>
<comment type="catalytic activity">
    <reaction evidence="1">
        <text>Hydrolysis of terminal, non-reducing beta-D-glucosyl residues with release of beta-D-glucose.</text>
        <dbReference type="EC" id="3.2.1.21"/>
    </reaction>
</comment>
<comment type="similarity">
    <text evidence="3">Belongs to the glycosyl hydrolase 3 family.</text>
</comment>
<keyword evidence="6" id="KW-0732">Signal</keyword>
<evidence type="ECO:0000256" key="4">
    <source>
        <dbReference type="ARBA" id="ARBA00012744"/>
    </source>
</evidence>
<evidence type="ECO:0000256" key="1">
    <source>
        <dbReference type="ARBA" id="ARBA00000448"/>
    </source>
</evidence>
<dbReference type="Proteomes" id="UP000681722">
    <property type="component" value="Unassembled WGS sequence"/>
</dbReference>
<comment type="function">
    <text evidence="8">Beta-glucosidases are one of a number of cellulolytic enzymes involved in the degradation of cellulosic biomass. Catalyzes the last step releasing glucose from the inhibitory cellobiose.</text>
</comment>
<gene>
    <name evidence="10" type="ORF">SRO942_LOCUS49125</name>
</gene>
<feature type="non-terminal residue" evidence="10">
    <location>
        <position position="1"/>
    </location>
</feature>
<evidence type="ECO:0000256" key="5">
    <source>
        <dbReference type="ARBA" id="ARBA00022525"/>
    </source>
</evidence>
<dbReference type="EC" id="3.2.1.21" evidence="4"/>
<evidence type="ECO:0000313" key="11">
    <source>
        <dbReference type="Proteomes" id="UP000681722"/>
    </source>
</evidence>
<dbReference type="AlphaFoldDB" id="A0A8S2Z5S4"/>
<keyword evidence="7" id="KW-0378">Hydrolase</keyword>
<protein>
    <recommendedName>
        <fullName evidence="4">beta-glucosidase</fullName>
        <ecNumber evidence="4">3.2.1.21</ecNumber>
    </recommendedName>
</protein>